<evidence type="ECO:0000313" key="2">
    <source>
        <dbReference type="EMBL" id="URE32809.1"/>
    </source>
</evidence>
<name>A0A9E7KZQ3_9LILI</name>
<dbReference type="AlphaFoldDB" id="A0A9E7KZQ3"/>
<evidence type="ECO:0000256" key="1">
    <source>
        <dbReference type="SAM" id="MobiDB-lite"/>
    </source>
</evidence>
<dbReference type="Proteomes" id="UP001055439">
    <property type="component" value="Chromosome 8"/>
</dbReference>
<keyword evidence="3" id="KW-1185">Reference proteome</keyword>
<dbReference type="EMBL" id="CP097510">
    <property type="protein sequence ID" value="URE32809.1"/>
    <property type="molecule type" value="Genomic_DNA"/>
</dbReference>
<evidence type="ECO:0000313" key="3">
    <source>
        <dbReference type="Proteomes" id="UP001055439"/>
    </source>
</evidence>
<sequence length="153" mass="16309">MVKPSSRAHRVAGDSSRPTSSFDQGPEWRGEPGCQHTGHLPVAARSSSWICSLHCLGERGRAKRGAAARAGLWIGTGRPAIPLGSREAGRHGSVAGRVQGATQGARCRRLWVDSSAPGSGARIRGRIPDALRLGISHRRPRLRPPARPPTHCL</sequence>
<feature type="region of interest" description="Disordered" evidence="1">
    <location>
        <begin position="1"/>
        <end position="34"/>
    </location>
</feature>
<feature type="compositionally biased region" description="Basic residues" evidence="1">
    <location>
        <begin position="1"/>
        <end position="10"/>
    </location>
</feature>
<organism evidence="2 3">
    <name type="scientific">Musa troglodytarum</name>
    <name type="common">fe'i banana</name>
    <dbReference type="NCBI Taxonomy" id="320322"/>
    <lineage>
        <taxon>Eukaryota</taxon>
        <taxon>Viridiplantae</taxon>
        <taxon>Streptophyta</taxon>
        <taxon>Embryophyta</taxon>
        <taxon>Tracheophyta</taxon>
        <taxon>Spermatophyta</taxon>
        <taxon>Magnoliopsida</taxon>
        <taxon>Liliopsida</taxon>
        <taxon>Zingiberales</taxon>
        <taxon>Musaceae</taxon>
        <taxon>Musa</taxon>
    </lineage>
</organism>
<gene>
    <name evidence="2" type="ORF">MUK42_16038</name>
</gene>
<accession>A0A9E7KZQ3</accession>
<protein>
    <submittedName>
        <fullName evidence="2">Uncharacterized protein</fullName>
    </submittedName>
</protein>
<reference evidence="2" key="1">
    <citation type="submission" date="2022-05" db="EMBL/GenBank/DDBJ databases">
        <title>The Musa troglodytarum L. genome provides insights into the mechanism of non-climacteric behaviour and enrichment of carotenoids.</title>
        <authorList>
            <person name="Wang J."/>
        </authorList>
    </citation>
    <scope>NUCLEOTIDE SEQUENCE</scope>
    <source>
        <tissue evidence="2">Leaf</tissue>
    </source>
</reference>
<proteinExistence type="predicted"/>